<keyword evidence="8" id="KW-0574">Periplasm</keyword>
<comment type="subcellular location">
    <subcellularLocation>
        <location evidence="3">Periplasm</location>
    </subcellularLocation>
</comment>
<dbReference type="InterPro" id="IPR006657">
    <property type="entry name" value="MoPterin_dinucl-bd_dom"/>
</dbReference>
<dbReference type="AlphaFoldDB" id="A0A1H7YWA3"/>
<keyword evidence="9" id="KW-0106">Calcium</keyword>
<comment type="cofactor">
    <cofactor evidence="2">
        <name>[4Fe-4S] cluster</name>
        <dbReference type="ChEBI" id="CHEBI:49883"/>
    </cofactor>
</comment>
<dbReference type="SUPFAM" id="SSF53706">
    <property type="entry name" value="Formate dehydrogenase/DMSO reductase, domains 1-3"/>
    <property type="match status" value="1"/>
</dbReference>
<dbReference type="Gene3D" id="3.40.228.10">
    <property type="entry name" value="Dimethylsulfoxide Reductase, domain 2"/>
    <property type="match status" value="2"/>
</dbReference>
<evidence type="ECO:0000256" key="5">
    <source>
        <dbReference type="ARBA" id="ARBA00022485"/>
    </source>
</evidence>
<dbReference type="SUPFAM" id="SSF50692">
    <property type="entry name" value="ADC-like"/>
    <property type="match status" value="1"/>
</dbReference>
<evidence type="ECO:0000256" key="1">
    <source>
        <dbReference type="ARBA" id="ARBA00001930"/>
    </source>
</evidence>
<dbReference type="GO" id="GO:0009061">
    <property type="term" value="P:anaerobic respiration"/>
    <property type="evidence" value="ECO:0007669"/>
    <property type="project" value="TreeGrafter"/>
</dbReference>
<keyword evidence="13" id="KW-0411">Iron-sulfur</keyword>
<evidence type="ECO:0000256" key="11">
    <source>
        <dbReference type="ARBA" id="ARBA00023002"/>
    </source>
</evidence>
<evidence type="ECO:0000259" key="15">
    <source>
        <dbReference type="Pfam" id="PF00384"/>
    </source>
</evidence>
<dbReference type="GO" id="GO:0047111">
    <property type="term" value="F:formate dehydrogenase (cytochrome-c-553) activity"/>
    <property type="evidence" value="ECO:0007669"/>
    <property type="project" value="InterPro"/>
</dbReference>
<keyword evidence="14" id="KW-0826">Tungsten</keyword>
<dbReference type="Gene3D" id="3.40.50.740">
    <property type="match status" value="1"/>
</dbReference>
<comment type="similarity">
    <text evidence="4">Belongs to the prokaryotic molybdopterin-containing oxidoreductase family.</text>
</comment>
<reference evidence="17 18" key="1">
    <citation type="submission" date="2016-10" db="EMBL/GenBank/DDBJ databases">
        <authorList>
            <person name="de Groot N.N."/>
        </authorList>
    </citation>
    <scope>NUCLEOTIDE SEQUENCE [LARGE SCALE GENOMIC DNA]</scope>
    <source>
        <strain evidence="17 18">DSM 8423</strain>
    </source>
</reference>
<dbReference type="GO" id="GO:0051539">
    <property type="term" value="F:4 iron, 4 sulfur cluster binding"/>
    <property type="evidence" value="ECO:0007669"/>
    <property type="project" value="UniProtKB-KW"/>
</dbReference>
<dbReference type="InterPro" id="IPR009010">
    <property type="entry name" value="Asp_de-COase-like_dom_sf"/>
</dbReference>
<evidence type="ECO:0000313" key="18">
    <source>
        <dbReference type="Proteomes" id="UP000198744"/>
    </source>
</evidence>
<dbReference type="EMBL" id="FOBS01000018">
    <property type="protein sequence ID" value="SEM50114.1"/>
    <property type="molecule type" value="Genomic_DNA"/>
</dbReference>
<evidence type="ECO:0000256" key="8">
    <source>
        <dbReference type="ARBA" id="ARBA00022764"/>
    </source>
</evidence>
<dbReference type="NCBIfam" id="TIGR01553">
    <property type="entry name" value="formate-DH-alph"/>
    <property type="match status" value="1"/>
</dbReference>
<dbReference type="FunFam" id="3.40.228.10:FF:000009">
    <property type="entry name" value="Formate dehydrogenase, alpha subunit, selenocysteine-containing"/>
    <property type="match status" value="1"/>
</dbReference>
<dbReference type="CDD" id="cd02792">
    <property type="entry name" value="MopB_CT_Formate-Dh-Na-like"/>
    <property type="match status" value="1"/>
</dbReference>
<evidence type="ECO:0000256" key="3">
    <source>
        <dbReference type="ARBA" id="ARBA00004418"/>
    </source>
</evidence>
<keyword evidence="10" id="KW-0712">Selenocysteine</keyword>
<dbReference type="GO" id="GO:0043546">
    <property type="term" value="F:molybdopterin cofactor binding"/>
    <property type="evidence" value="ECO:0007669"/>
    <property type="project" value="InterPro"/>
</dbReference>
<evidence type="ECO:0000256" key="10">
    <source>
        <dbReference type="ARBA" id="ARBA00022933"/>
    </source>
</evidence>
<dbReference type="InterPro" id="IPR006443">
    <property type="entry name" value="Formate-DH-alph_fdnG"/>
</dbReference>
<evidence type="ECO:0000256" key="12">
    <source>
        <dbReference type="ARBA" id="ARBA00023004"/>
    </source>
</evidence>
<evidence type="ECO:0000256" key="13">
    <source>
        <dbReference type="ARBA" id="ARBA00023014"/>
    </source>
</evidence>
<dbReference type="Proteomes" id="UP000198744">
    <property type="component" value="Unassembled WGS sequence"/>
</dbReference>
<dbReference type="Pfam" id="PF01568">
    <property type="entry name" value="Molydop_binding"/>
    <property type="match status" value="1"/>
</dbReference>
<dbReference type="InterPro" id="IPR006656">
    <property type="entry name" value="Mopterin_OxRdtase"/>
</dbReference>
<gene>
    <name evidence="17" type="ORF">SAMN04489760_11857</name>
</gene>
<dbReference type="Gene3D" id="2.40.40.20">
    <property type="match status" value="1"/>
</dbReference>
<evidence type="ECO:0000256" key="7">
    <source>
        <dbReference type="ARBA" id="ARBA00022729"/>
    </source>
</evidence>
<feature type="domain" description="Molybdopterin dinucleotide-binding" evidence="16">
    <location>
        <begin position="685"/>
        <end position="803"/>
    </location>
</feature>
<keyword evidence="6" id="KW-0479">Metal-binding</keyword>
<dbReference type="InterPro" id="IPR006655">
    <property type="entry name" value="Mopterin_OxRdtase_prok_CS"/>
</dbReference>
<proteinExistence type="inferred from homology"/>
<dbReference type="STRING" id="43775.SAMN04489760_11857"/>
<dbReference type="GO" id="GO:0030151">
    <property type="term" value="F:molybdenum ion binding"/>
    <property type="evidence" value="ECO:0007669"/>
    <property type="project" value="TreeGrafter"/>
</dbReference>
<dbReference type="Pfam" id="PF00384">
    <property type="entry name" value="Molybdopterin"/>
    <property type="match status" value="1"/>
</dbReference>
<evidence type="ECO:0000256" key="2">
    <source>
        <dbReference type="ARBA" id="ARBA00001966"/>
    </source>
</evidence>
<evidence type="ECO:0000256" key="14">
    <source>
        <dbReference type="ARBA" id="ARBA00023245"/>
    </source>
</evidence>
<evidence type="ECO:0000259" key="16">
    <source>
        <dbReference type="Pfam" id="PF01568"/>
    </source>
</evidence>
<name>A0A1H7YWA3_9BACT</name>
<evidence type="ECO:0000256" key="6">
    <source>
        <dbReference type="ARBA" id="ARBA00022723"/>
    </source>
</evidence>
<protein>
    <submittedName>
        <fullName evidence="17">Formate dehydrogenase major subunit</fullName>
    </submittedName>
</protein>
<dbReference type="GO" id="GO:0009055">
    <property type="term" value="F:electron transfer activity"/>
    <property type="evidence" value="ECO:0007669"/>
    <property type="project" value="InterPro"/>
</dbReference>
<dbReference type="PANTHER" id="PTHR43598">
    <property type="entry name" value="TUNGSTEN-CONTAINING FORMYLMETHANOFURAN DEHYDROGENASE 2 SUBUNIT B"/>
    <property type="match status" value="1"/>
</dbReference>
<dbReference type="PANTHER" id="PTHR43598:SF1">
    <property type="entry name" value="FORMATE DEHYDROGENASE-O MAJOR SUBUNIT"/>
    <property type="match status" value="1"/>
</dbReference>
<dbReference type="GO" id="GO:0008863">
    <property type="term" value="F:formate dehydrogenase (NAD+) activity"/>
    <property type="evidence" value="ECO:0007669"/>
    <property type="project" value="InterPro"/>
</dbReference>
<keyword evidence="11" id="KW-0560">Oxidoreductase</keyword>
<keyword evidence="18" id="KW-1185">Reference proteome</keyword>
<accession>A0A1H7YWA3</accession>
<keyword evidence="12" id="KW-0408">Iron</keyword>
<sequence>MTNHYTDMRNSDCILIMGSNAAEHHPMAFRWMLKAKERGATLIHVDPRYTRTSARCDYHVPLRSGTDIAFLGGMINYILSNDKWFKEYVLYYTNASFIVGKDYTFNDGLFSGYDAEKRKYNKDTWVLEKDDAGIPKRDMTLTDPRCVFQMMKAHYSRYSMDKVSSVTGVSKENLLKVYQAYSATGVPDKAGTECYALGWTHHTVGSQNIRTMSIIQLLLGNMGIAGGGINAMRGEPNVQGSTDQAVLYNILPGYLKMPSASIDTIDHYLEKYTPVSKDPQSANYYQNYPKFFISFLKALFDDKATKENGFGYNWLPKLDDGKHYSTMHLFDAMYAGKVKGYFCVGADTAVSTPNTTKVRKAMENLEWLVGENIFNNETYEFWRGPGVDPKKIKTECFLLPAAATMEKEGSQSNSGRMIQWKYKAAEAPGDGLPVGEIEIKIMKAVKELYVKEGGPNAEPIVNLYWDYLDGKGHFDALKVCKRLNGFFLQDTVIEDKAKGTKTEYKKGQLVPGFGNLQDDGSTASGNWVHCGSFGADGENKMAKRGKEDPTGLGIYPNWAYVWPVNRRIMYNRASCDPTGKPWDPKRKVLEWVGDKWVGDVPDGPWPPLADKENGKLPFIMKTDGVGAIFGPGMVDGPFPEHYEPLEGPLDKNPLNGQLFNPAAEIFKSDLDKVERASKKFPYVCTTYSCTEHWCTGALTRWQAWLLEAMPAAYMEIGDALAKEKGITNGERIRVSSVRGSVTCVAMVTKRFKPFTIEGKTVHQVGMPFNYGWLFPKGTKDDSTNFLTPTVGDANTFCPEYKAFMVNVEKL</sequence>
<organism evidence="17 18">
    <name type="scientific">Syntrophus gentianae</name>
    <dbReference type="NCBI Taxonomy" id="43775"/>
    <lineage>
        <taxon>Bacteria</taxon>
        <taxon>Pseudomonadati</taxon>
        <taxon>Thermodesulfobacteriota</taxon>
        <taxon>Syntrophia</taxon>
        <taxon>Syntrophales</taxon>
        <taxon>Syntrophaceae</taxon>
        <taxon>Syntrophus</taxon>
    </lineage>
</organism>
<keyword evidence="5" id="KW-0004">4Fe-4S</keyword>
<keyword evidence="7" id="KW-0732">Signal</keyword>
<dbReference type="GO" id="GO:0042597">
    <property type="term" value="C:periplasmic space"/>
    <property type="evidence" value="ECO:0007669"/>
    <property type="project" value="UniProtKB-SubCell"/>
</dbReference>
<evidence type="ECO:0000313" key="17">
    <source>
        <dbReference type="EMBL" id="SEM50114.1"/>
    </source>
</evidence>
<dbReference type="PROSITE" id="PS00932">
    <property type="entry name" value="MOLYBDOPTERIN_PROK_3"/>
    <property type="match status" value="1"/>
</dbReference>
<evidence type="ECO:0000256" key="9">
    <source>
        <dbReference type="ARBA" id="ARBA00022837"/>
    </source>
</evidence>
<feature type="domain" description="Molybdopterin oxidoreductase" evidence="15">
    <location>
        <begin position="2"/>
        <end position="370"/>
    </location>
</feature>
<evidence type="ECO:0000256" key="4">
    <source>
        <dbReference type="ARBA" id="ARBA00010312"/>
    </source>
</evidence>
<comment type="cofactor">
    <cofactor evidence="1">
        <name>W-bis(molybdopterin guanine dinucleotide)</name>
        <dbReference type="ChEBI" id="CHEBI:60537"/>
    </cofactor>
</comment>